<gene>
    <name evidence="1" type="ORF">A8709_03695</name>
</gene>
<dbReference type="Proteomes" id="UP000093309">
    <property type="component" value="Unassembled WGS sequence"/>
</dbReference>
<dbReference type="OrthoDB" id="852169at2"/>
<accession>A0A1C0ZYZ3</accession>
<name>A0A1C0ZYZ3_9BACL</name>
<organism evidence="1 2">
    <name type="scientific">Paenibacillus pectinilyticus</name>
    <dbReference type="NCBI Taxonomy" id="512399"/>
    <lineage>
        <taxon>Bacteria</taxon>
        <taxon>Bacillati</taxon>
        <taxon>Bacillota</taxon>
        <taxon>Bacilli</taxon>
        <taxon>Bacillales</taxon>
        <taxon>Paenibacillaceae</taxon>
        <taxon>Paenibacillus</taxon>
    </lineage>
</organism>
<dbReference type="RefSeq" id="WP_065854252.1">
    <property type="nucleotide sequence ID" value="NZ_LYPC01000023.1"/>
</dbReference>
<protein>
    <recommendedName>
        <fullName evidence="3">STAS/SEC14 domain-containing protein</fullName>
    </recommendedName>
</protein>
<evidence type="ECO:0000313" key="1">
    <source>
        <dbReference type="EMBL" id="OCT13366.1"/>
    </source>
</evidence>
<comment type="caution">
    <text evidence="1">The sequence shown here is derived from an EMBL/GenBank/DDBJ whole genome shotgun (WGS) entry which is preliminary data.</text>
</comment>
<sequence>MMHYYYSDKVHIFWDDVIESVVIRWTYLAHEEDFREPLHKLVELAAIKKSKKALFDESHSLFIAKDTQWLSDEWLPKLLDAGIIYIATVFPENTLTNIDIRNTIEKKGDNELVHREFDNLHSAVNWLDGAPVGCVN</sequence>
<dbReference type="EMBL" id="LYPC01000023">
    <property type="protein sequence ID" value="OCT13366.1"/>
    <property type="molecule type" value="Genomic_DNA"/>
</dbReference>
<dbReference type="AlphaFoldDB" id="A0A1C0ZYZ3"/>
<evidence type="ECO:0000313" key="2">
    <source>
        <dbReference type="Proteomes" id="UP000093309"/>
    </source>
</evidence>
<reference evidence="2" key="1">
    <citation type="submission" date="2016-05" db="EMBL/GenBank/DDBJ databases">
        <title>Paenibacillus oryzae. sp. nov., isolated from the rice root.</title>
        <authorList>
            <person name="Zhang J."/>
            <person name="Zhang X."/>
        </authorList>
    </citation>
    <scope>NUCLEOTIDE SEQUENCE [LARGE SCALE GENOMIC DNA]</scope>
    <source>
        <strain evidence="2">KCTC13222</strain>
    </source>
</reference>
<proteinExistence type="predicted"/>
<evidence type="ECO:0008006" key="3">
    <source>
        <dbReference type="Google" id="ProtNLM"/>
    </source>
</evidence>
<dbReference type="STRING" id="512399.A8709_03695"/>
<keyword evidence="2" id="KW-1185">Reference proteome</keyword>